<sequence>MVNHHDAVVLFEELQSAILHALHSASHLFTAIKQLKFQTALSISVKILSTSFPVSRYLQTVNLDFKTALEAANVQNNTQDIRKNCDVEFQQLFLSVITVCEKFDTTVNFPRQSKSDDPEYFLKYSYLL</sequence>
<dbReference type="OrthoDB" id="10072079at2759"/>
<evidence type="ECO:0000313" key="1">
    <source>
        <dbReference type="EMBL" id="VVC45545.1"/>
    </source>
</evidence>
<reference evidence="1 2" key="1">
    <citation type="submission" date="2019-08" db="EMBL/GenBank/DDBJ databases">
        <authorList>
            <person name="Alioto T."/>
            <person name="Alioto T."/>
            <person name="Gomez Garrido J."/>
        </authorList>
    </citation>
    <scope>NUCLEOTIDE SEQUENCE [LARGE SCALE GENOMIC DNA]</scope>
</reference>
<dbReference type="Proteomes" id="UP000325440">
    <property type="component" value="Unassembled WGS sequence"/>
</dbReference>
<dbReference type="AlphaFoldDB" id="A0A5E4NQE9"/>
<gene>
    <name evidence="1" type="ORF">CINCED_3A023535</name>
</gene>
<name>A0A5E4NQE9_9HEMI</name>
<evidence type="ECO:0000313" key="2">
    <source>
        <dbReference type="Proteomes" id="UP000325440"/>
    </source>
</evidence>
<accession>A0A5E4NQE9</accession>
<keyword evidence="2" id="KW-1185">Reference proteome</keyword>
<dbReference type="EMBL" id="CABPRJ010002405">
    <property type="protein sequence ID" value="VVC45545.1"/>
    <property type="molecule type" value="Genomic_DNA"/>
</dbReference>
<protein>
    <submittedName>
        <fullName evidence="1">Uncharacterized protein</fullName>
    </submittedName>
</protein>
<organism evidence="1 2">
    <name type="scientific">Cinara cedri</name>
    <dbReference type="NCBI Taxonomy" id="506608"/>
    <lineage>
        <taxon>Eukaryota</taxon>
        <taxon>Metazoa</taxon>
        <taxon>Ecdysozoa</taxon>
        <taxon>Arthropoda</taxon>
        <taxon>Hexapoda</taxon>
        <taxon>Insecta</taxon>
        <taxon>Pterygota</taxon>
        <taxon>Neoptera</taxon>
        <taxon>Paraneoptera</taxon>
        <taxon>Hemiptera</taxon>
        <taxon>Sternorrhyncha</taxon>
        <taxon>Aphidomorpha</taxon>
        <taxon>Aphidoidea</taxon>
        <taxon>Aphididae</taxon>
        <taxon>Lachninae</taxon>
        <taxon>Cinara</taxon>
    </lineage>
</organism>
<proteinExistence type="predicted"/>